<dbReference type="KEGG" id="aten:116290034"/>
<dbReference type="OrthoDB" id="423607at2759"/>
<dbReference type="Pfam" id="PF25372">
    <property type="entry name" value="DUF7885"/>
    <property type="match status" value="1"/>
</dbReference>
<dbReference type="Pfam" id="PF12937">
    <property type="entry name" value="F-box-like"/>
    <property type="match status" value="1"/>
</dbReference>
<keyword evidence="3" id="KW-1185">Reference proteome</keyword>
<dbReference type="CDD" id="cd22092">
    <property type="entry name" value="F-box_FBXO13"/>
    <property type="match status" value="1"/>
</dbReference>
<dbReference type="Gene3D" id="3.80.10.10">
    <property type="entry name" value="Ribonuclease Inhibitor"/>
    <property type="match status" value="2"/>
</dbReference>
<dbReference type="RefSeq" id="XP_031552868.1">
    <property type="nucleotide sequence ID" value="XM_031697008.1"/>
</dbReference>
<evidence type="ECO:0000259" key="2">
    <source>
        <dbReference type="PROSITE" id="PS50181"/>
    </source>
</evidence>
<dbReference type="SMART" id="SM00256">
    <property type="entry name" value="FBOX"/>
    <property type="match status" value="1"/>
</dbReference>
<dbReference type="Proteomes" id="UP000515163">
    <property type="component" value="Unplaced"/>
</dbReference>
<dbReference type="InterPro" id="IPR032675">
    <property type="entry name" value="LRR_dom_sf"/>
</dbReference>
<reference evidence="4" key="1">
    <citation type="submission" date="2025-08" db="UniProtKB">
        <authorList>
            <consortium name="RefSeq"/>
        </authorList>
    </citation>
    <scope>IDENTIFICATION</scope>
    <source>
        <tissue evidence="4">Tentacle</tissue>
    </source>
</reference>
<sequence length="366" mass="41636">MGSNISLATLLPPLSILLSRFNNRQRYDKEFEQALLDMETDSFSFGFDHLPDNIILQIVSYLNSQDCVKASMLCKKWYNVCQDRSLWNKMDFSSKSAISSNVKLKDKDIICLIIRLPVAVVSAIDFSGHCCRSLTNFTLFHIARRCHLLHTLNLSNCKLVTDTGLEIITKNCPFIENLDISSCSAITDEGAIFTARTLRVLKTLNVSGNSWISNLPFFYFARHARRLVNLSFEGCKKVTNVGLQILTKSKTIKHINLRNTVRISSSGLKVFLAKSPSLEGLKLGFGKRSMASIDILNVIPRYCKNLVLLDVQNYKCRNIDENIREIARMNPRLRYLCVRQKLTRLSTETIQNLEKLCPNLSKIEQT</sequence>
<name>A0A6P8HCR7_ACTTE</name>
<dbReference type="PANTHER" id="PTHR13318">
    <property type="entry name" value="PARTNER OF PAIRED, ISOFORM B-RELATED"/>
    <property type="match status" value="1"/>
</dbReference>
<dbReference type="AlphaFoldDB" id="A0A6P8HCR7"/>
<dbReference type="GO" id="GO:0019005">
    <property type="term" value="C:SCF ubiquitin ligase complex"/>
    <property type="evidence" value="ECO:0007669"/>
    <property type="project" value="TreeGrafter"/>
</dbReference>
<proteinExistence type="predicted"/>
<dbReference type="GeneID" id="116290034"/>
<dbReference type="InterPro" id="IPR006553">
    <property type="entry name" value="Leu-rich_rpt_Cys-con_subtyp"/>
</dbReference>
<dbReference type="GO" id="GO:0031146">
    <property type="term" value="P:SCF-dependent proteasomal ubiquitin-dependent protein catabolic process"/>
    <property type="evidence" value="ECO:0007669"/>
    <property type="project" value="TreeGrafter"/>
</dbReference>
<dbReference type="SUPFAM" id="SSF81383">
    <property type="entry name" value="F-box domain"/>
    <property type="match status" value="1"/>
</dbReference>
<gene>
    <name evidence="4" type="primary">LOC116290034</name>
</gene>
<protein>
    <submittedName>
        <fullName evidence="4">F-box/LRR-repeat protein 17-like</fullName>
    </submittedName>
</protein>
<dbReference type="InterPro" id="IPR057207">
    <property type="entry name" value="FBXL15_LRR"/>
</dbReference>
<accession>A0A6P8HCR7</accession>
<dbReference type="SUPFAM" id="SSF52047">
    <property type="entry name" value="RNI-like"/>
    <property type="match status" value="1"/>
</dbReference>
<dbReference type="InterPro" id="IPR036047">
    <property type="entry name" value="F-box-like_dom_sf"/>
</dbReference>
<keyword evidence="1" id="KW-0833">Ubl conjugation pathway</keyword>
<evidence type="ECO:0000256" key="1">
    <source>
        <dbReference type="ARBA" id="ARBA00022786"/>
    </source>
</evidence>
<organism evidence="3 4">
    <name type="scientific">Actinia tenebrosa</name>
    <name type="common">Australian red waratah sea anemone</name>
    <dbReference type="NCBI Taxonomy" id="6105"/>
    <lineage>
        <taxon>Eukaryota</taxon>
        <taxon>Metazoa</taxon>
        <taxon>Cnidaria</taxon>
        <taxon>Anthozoa</taxon>
        <taxon>Hexacorallia</taxon>
        <taxon>Actiniaria</taxon>
        <taxon>Actiniidae</taxon>
        <taxon>Actinia</taxon>
    </lineage>
</organism>
<dbReference type="InParanoid" id="A0A6P8HCR7"/>
<dbReference type="InterPro" id="IPR001810">
    <property type="entry name" value="F-box_dom"/>
</dbReference>
<evidence type="ECO:0000313" key="4">
    <source>
        <dbReference type="RefSeq" id="XP_031552868.1"/>
    </source>
</evidence>
<feature type="domain" description="F-box" evidence="2">
    <location>
        <begin position="44"/>
        <end position="90"/>
    </location>
</feature>
<dbReference type="SMART" id="SM00367">
    <property type="entry name" value="LRR_CC"/>
    <property type="match status" value="3"/>
</dbReference>
<dbReference type="PANTHER" id="PTHR13318:SF190">
    <property type="entry name" value="PARTNER OF PAIRED, ISOFORM B"/>
    <property type="match status" value="1"/>
</dbReference>
<evidence type="ECO:0000313" key="3">
    <source>
        <dbReference type="Proteomes" id="UP000515163"/>
    </source>
</evidence>
<dbReference type="PROSITE" id="PS50181">
    <property type="entry name" value="FBOX"/>
    <property type="match status" value="1"/>
</dbReference>
<dbReference type="Gene3D" id="1.20.1280.50">
    <property type="match status" value="1"/>
</dbReference>